<protein>
    <recommendedName>
        <fullName evidence="4">DUF3515 domain-containing protein</fullName>
    </recommendedName>
</protein>
<dbReference type="InterPro" id="IPR021903">
    <property type="entry name" value="DUF3515"/>
</dbReference>
<accession>A0A931GVM9</accession>
<feature type="transmembrane region" description="Helical" evidence="1">
    <location>
        <begin position="34"/>
        <end position="53"/>
    </location>
</feature>
<sequence length="342" mass="35532">MSTATDDSPGSHNDDALTTPAAGATAASGIGTRAVALMIALSLLLVIGVLVGAKILTNRIQDQPVSLAELPAPLADSPECMEVVERAPEKLGGFDRARIAEPVPAGAAAWRTSSGQRAITLRCGVDMPLQYTTLSDVETHGDTQWIRITEGSDASALTTWFTVNRSPIVAVTAEADTGDSAASPVAELDLSFLPESAAEPRGIPLNAVEDEPGQRDACRAFLASMPASLDGGYKRVDSPVAGALHPETTAAWTRPGHNPVVVRCGVATPKSYAPGAQLTQINNVAWFEDNAASDMPGSTVLYALREETDSPAQRPVIAVSWPSDAGNGGLTTISDALAKQQN</sequence>
<keyword evidence="1" id="KW-1133">Transmembrane helix</keyword>
<evidence type="ECO:0008006" key="4">
    <source>
        <dbReference type="Google" id="ProtNLM"/>
    </source>
</evidence>
<dbReference type="RefSeq" id="WP_196824011.1">
    <property type="nucleotide sequence ID" value="NZ_CP046980.1"/>
</dbReference>
<dbReference type="AlphaFoldDB" id="A0A931GVM9"/>
<gene>
    <name evidence="2" type="ORF">IW254_000425</name>
</gene>
<evidence type="ECO:0000256" key="1">
    <source>
        <dbReference type="SAM" id="Phobius"/>
    </source>
</evidence>
<dbReference type="EMBL" id="JADOUE010000001">
    <property type="protein sequence ID" value="MBG6121456.1"/>
    <property type="molecule type" value="Genomic_DNA"/>
</dbReference>
<evidence type="ECO:0000313" key="3">
    <source>
        <dbReference type="Proteomes" id="UP000658613"/>
    </source>
</evidence>
<keyword evidence="3" id="KW-1185">Reference proteome</keyword>
<comment type="caution">
    <text evidence="2">The sequence shown here is derived from an EMBL/GenBank/DDBJ whole genome shotgun (WGS) entry which is preliminary data.</text>
</comment>
<organism evidence="2 3">
    <name type="scientific">Corynebacterium aquatimens</name>
    <dbReference type="NCBI Taxonomy" id="1190508"/>
    <lineage>
        <taxon>Bacteria</taxon>
        <taxon>Bacillati</taxon>
        <taxon>Actinomycetota</taxon>
        <taxon>Actinomycetes</taxon>
        <taxon>Mycobacteriales</taxon>
        <taxon>Corynebacteriaceae</taxon>
        <taxon>Corynebacterium</taxon>
    </lineage>
</organism>
<reference evidence="2" key="1">
    <citation type="submission" date="2020-11" db="EMBL/GenBank/DDBJ databases">
        <title>Sequencing the genomes of 1000 actinobacteria strains.</title>
        <authorList>
            <person name="Klenk H.-P."/>
        </authorList>
    </citation>
    <scope>NUCLEOTIDE SEQUENCE</scope>
    <source>
        <strain evidence="2">DSM 45632</strain>
    </source>
</reference>
<name>A0A931GVM9_9CORY</name>
<keyword evidence="1" id="KW-0472">Membrane</keyword>
<keyword evidence="1" id="KW-0812">Transmembrane</keyword>
<dbReference type="Pfam" id="PF12028">
    <property type="entry name" value="DUF3515"/>
    <property type="match status" value="2"/>
</dbReference>
<dbReference type="Proteomes" id="UP000658613">
    <property type="component" value="Unassembled WGS sequence"/>
</dbReference>
<proteinExistence type="predicted"/>
<evidence type="ECO:0000313" key="2">
    <source>
        <dbReference type="EMBL" id="MBG6121456.1"/>
    </source>
</evidence>